<feature type="transmembrane region" description="Helical" evidence="7">
    <location>
        <begin position="416"/>
        <end position="436"/>
    </location>
</feature>
<dbReference type="AlphaFoldDB" id="A0AB39UL17"/>
<name>A0AB39UL17_9BIFI</name>
<dbReference type="Gene3D" id="1.20.1250.20">
    <property type="entry name" value="MFS general substrate transporter like domains"/>
    <property type="match status" value="1"/>
</dbReference>
<feature type="transmembrane region" description="Helical" evidence="7">
    <location>
        <begin position="245"/>
        <end position="265"/>
    </location>
</feature>
<dbReference type="Pfam" id="PF07690">
    <property type="entry name" value="MFS_1"/>
    <property type="match status" value="1"/>
</dbReference>
<dbReference type="PROSITE" id="PS50850">
    <property type="entry name" value="MFS"/>
    <property type="match status" value="1"/>
</dbReference>
<dbReference type="RefSeq" id="WP_369341756.1">
    <property type="nucleotide sequence ID" value="NZ_CP129682.1"/>
</dbReference>
<sequence>MSKYRIIPTYFKGIREQMSVVTHNRNSRSTIILAIILISYFIIILDNSVIFTALPDMTENLMLTPWQTPWVQDAYTLVFGGLLLLGSRLGDLMGRRKVFIIGLALFTTASFMVGVAQNGWWVIGARALQGIGSSIVAPSSLSLLTASFSEGRERNRAVAWYGATAGIGASLGLVIGGACAQLISWRAGFFINVPIGIAMMVLAPRYLPVDERKRGSFDAIGAALSTMGVGSLVFGILHASETRWLSTPTVISLLIGAALLVLLVVNESKASQPIMPMQLFADRERFGAYIARFLYMAAMIGFFYFMTQYMQNALHFTPLEAGLGFLPMTAINFVAALQVPLLSRKIGSTTLLIMGVTLTLAGFYLLSLLSTESSYAIQVGLPMLLIGAGQGFAFAPLTSSGIVRVAPHDAGAASGLVNTFHQVGMSLGLGVLVASSSGVTTTHSFATQTAQVAAQVSAAFSAGTVILIICLVSVFALVIPGISQGKLNEKASN</sequence>
<accession>A0AB39UL17</accession>
<evidence type="ECO:0000256" key="3">
    <source>
        <dbReference type="ARBA" id="ARBA00022475"/>
    </source>
</evidence>
<reference evidence="9" key="1">
    <citation type="submission" date="2023-07" db="EMBL/GenBank/DDBJ databases">
        <title>Bifidobacterium aquikefiriaerophilum sp. nov. and Bifidobacterium eccum sp. nov., isolated from water kefir.</title>
        <authorList>
            <person name="Breselge S."/>
            <person name="Bellassi P."/>
            <person name="Barcenilla C."/>
            <person name="Alvarez-Ordonez A."/>
            <person name="Morelli L."/>
            <person name="Cotter P.D."/>
        </authorList>
    </citation>
    <scope>NUCLEOTIDE SEQUENCE</scope>
    <source>
        <strain evidence="10">WK012_4_13</strain>
        <strain evidence="9">WK013_4_14</strain>
    </source>
</reference>
<dbReference type="KEGG" id="bfk:QN062_00820"/>
<evidence type="ECO:0000256" key="1">
    <source>
        <dbReference type="ARBA" id="ARBA00004651"/>
    </source>
</evidence>
<dbReference type="EMBL" id="CP129682">
    <property type="protein sequence ID" value="XDS49578.1"/>
    <property type="molecule type" value="Genomic_DNA"/>
</dbReference>
<feature type="transmembrane region" description="Helical" evidence="7">
    <location>
        <begin position="31"/>
        <end position="54"/>
    </location>
</feature>
<feature type="transmembrane region" description="Helical" evidence="7">
    <location>
        <begin position="189"/>
        <end position="207"/>
    </location>
</feature>
<feature type="transmembrane region" description="Helical" evidence="7">
    <location>
        <begin position="375"/>
        <end position="395"/>
    </location>
</feature>
<keyword evidence="5 7" id="KW-1133">Transmembrane helix</keyword>
<dbReference type="Gene3D" id="1.20.1720.10">
    <property type="entry name" value="Multidrug resistance protein D"/>
    <property type="match status" value="1"/>
</dbReference>
<feature type="transmembrane region" description="Helical" evidence="7">
    <location>
        <begin position="286"/>
        <end position="305"/>
    </location>
</feature>
<feature type="transmembrane region" description="Helical" evidence="7">
    <location>
        <begin position="127"/>
        <end position="146"/>
    </location>
</feature>
<evidence type="ECO:0000256" key="5">
    <source>
        <dbReference type="ARBA" id="ARBA00022989"/>
    </source>
</evidence>
<evidence type="ECO:0000256" key="2">
    <source>
        <dbReference type="ARBA" id="ARBA00022448"/>
    </source>
</evidence>
<dbReference type="InterPro" id="IPR011701">
    <property type="entry name" value="MFS"/>
</dbReference>
<evidence type="ECO:0000313" key="9">
    <source>
        <dbReference type="EMBL" id="XDS49578.1"/>
    </source>
</evidence>
<organism evidence="9">
    <name type="scientific">Bifidobacterium fermentum</name>
    <dbReference type="NCBI Taxonomy" id="3059035"/>
    <lineage>
        <taxon>Bacteria</taxon>
        <taxon>Bacillati</taxon>
        <taxon>Actinomycetota</taxon>
        <taxon>Actinomycetes</taxon>
        <taxon>Bifidobacteriales</taxon>
        <taxon>Bifidobacteriaceae</taxon>
        <taxon>Bifidobacterium</taxon>
    </lineage>
</organism>
<dbReference type="InterPro" id="IPR020846">
    <property type="entry name" value="MFS_dom"/>
</dbReference>
<dbReference type="PANTHER" id="PTHR42718:SF46">
    <property type="entry name" value="BLR6921 PROTEIN"/>
    <property type="match status" value="1"/>
</dbReference>
<proteinExistence type="predicted"/>
<evidence type="ECO:0000259" key="8">
    <source>
        <dbReference type="PROSITE" id="PS50850"/>
    </source>
</evidence>
<feature type="transmembrane region" description="Helical" evidence="7">
    <location>
        <begin position="456"/>
        <end position="479"/>
    </location>
</feature>
<feature type="transmembrane region" description="Helical" evidence="7">
    <location>
        <begin position="98"/>
        <end position="121"/>
    </location>
</feature>
<dbReference type="PANTHER" id="PTHR42718">
    <property type="entry name" value="MAJOR FACILITATOR SUPERFAMILY MULTIDRUG TRANSPORTER MFSC"/>
    <property type="match status" value="1"/>
</dbReference>
<comment type="subcellular location">
    <subcellularLocation>
        <location evidence="1">Cell membrane</location>
        <topology evidence="1">Multi-pass membrane protein</topology>
    </subcellularLocation>
</comment>
<dbReference type="SUPFAM" id="SSF103473">
    <property type="entry name" value="MFS general substrate transporter"/>
    <property type="match status" value="1"/>
</dbReference>
<keyword evidence="2" id="KW-0813">Transport</keyword>
<evidence type="ECO:0000256" key="6">
    <source>
        <dbReference type="ARBA" id="ARBA00023136"/>
    </source>
</evidence>
<evidence type="ECO:0000313" key="10">
    <source>
        <dbReference type="EMBL" id="XDS50794.1"/>
    </source>
</evidence>
<feature type="transmembrane region" description="Helical" evidence="7">
    <location>
        <begin position="158"/>
        <end position="183"/>
    </location>
</feature>
<protein>
    <submittedName>
        <fullName evidence="9">MFS transporter</fullName>
    </submittedName>
</protein>
<dbReference type="InterPro" id="IPR036259">
    <property type="entry name" value="MFS_trans_sf"/>
</dbReference>
<dbReference type="EMBL" id="CP129683">
    <property type="protein sequence ID" value="XDS50794.1"/>
    <property type="molecule type" value="Genomic_DNA"/>
</dbReference>
<evidence type="ECO:0000256" key="7">
    <source>
        <dbReference type="SAM" id="Phobius"/>
    </source>
</evidence>
<dbReference type="GO" id="GO:0022857">
    <property type="term" value="F:transmembrane transporter activity"/>
    <property type="evidence" value="ECO:0007669"/>
    <property type="project" value="InterPro"/>
</dbReference>
<feature type="domain" description="Major facilitator superfamily (MFS) profile" evidence="8">
    <location>
        <begin position="32"/>
        <end position="482"/>
    </location>
</feature>
<dbReference type="CDD" id="cd17321">
    <property type="entry name" value="MFS_MMR_MDR_like"/>
    <property type="match status" value="1"/>
</dbReference>
<dbReference type="GO" id="GO:0005886">
    <property type="term" value="C:plasma membrane"/>
    <property type="evidence" value="ECO:0007669"/>
    <property type="project" value="UniProtKB-SubCell"/>
</dbReference>
<keyword evidence="3" id="KW-1003">Cell membrane</keyword>
<feature type="transmembrane region" description="Helical" evidence="7">
    <location>
        <begin position="219"/>
        <end position="239"/>
    </location>
</feature>
<feature type="transmembrane region" description="Helical" evidence="7">
    <location>
        <begin position="350"/>
        <end position="369"/>
    </location>
</feature>
<keyword evidence="4 7" id="KW-0812">Transmembrane</keyword>
<evidence type="ECO:0000256" key="4">
    <source>
        <dbReference type="ARBA" id="ARBA00022692"/>
    </source>
</evidence>
<feature type="transmembrane region" description="Helical" evidence="7">
    <location>
        <begin position="325"/>
        <end position="343"/>
    </location>
</feature>
<keyword evidence="6 7" id="KW-0472">Membrane</keyword>
<feature type="transmembrane region" description="Helical" evidence="7">
    <location>
        <begin position="74"/>
        <end position="91"/>
    </location>
</feature>
<gene>
    <name evidence="10" type="ORF">QN062_00820</name>
    <name evidence="9" type="ORF">QN216_04830</name>
</gene>